<evidence type="ECO:0000313" key="3">
    <source>
        <dbReference type="Proteomes" id="UP000831684"/>
    </source>
</evidence>
<feature type="region of interest" description="Disordered" evidence="1">
    <location>
        <begin position="1"/>
        <end position="58"/>
    </location>
</feature>
<dbReference type="AlphaFoldDB" id="A0A9E6ZTV2"/>
<proteinExistence type="predicted"/>
<sequence length="58" mass="6795">MTKRELIDTGTDKRYVRRDEEGRFKESVDVGRSLSQDRRKQAENDAKPGEGDRGDRKR</sequence>
<protein>
    <submittedName>
        <fullName evidence="2">Uncharacterized protein</fullName>
    </submittedName>
</protein>
<evidence type="ECO:0000313" key="2">
    <source>
        <dbReference type="EMBL" id="UOK69962.1"/>
    </source>
</evidence>
<accession>A0A9E6ZTV2</accession>
<evidence type="ECO:0000256" key="1">
    <source>
        <dbReference type="SAM" id="MobiDB-lite"/>
    </source>
</evidence>
<dbReference type="RefSeq" id="WP_244376341.1">
    <property type="nucleotide sequence ID" value="NZ_CP083239.1"/>
</dbReference>
<reference evidence="2" key="1">
    <citation type="submission" date="2021-09" db="EMBL/GenBank/DDBJ databases">
        <title>Network and meta-omics reveal the key degrader and cooperation patterns in an efficient 1,4-dioxane-degrading microbial community.</title>
        <authorList>
            <person name="Dai C."/>
        </authorList>
    </citation>
    <scope>NUCLEOTIDE SEQUENCE</scope>
    <source>
        <strain evidence="2">ZM13</strain>
    </source>
</reference>
<gene>
    <name evidence="2" type="ORF">K9D25_14615</name>
</gene>
<name>A0A9E6ZTV2_9HYPH</name>
<dbReference type="Proteomes" id="UP000831684">
    <property type="component" value="Chromosome"/>
</dbReference>
<dbReference type="EMBL" id="CP083239">
    <property type="protein sequence ID" value="UOK69962.1"/>
    <property type="molecule type" value="Genomic_DNA"/>
</dbReference>
<organism evidence="2 3">
    <name type="scientific">Ancylobacter polymorphus</name>
    <dbReference type="NCBI Taxonomy" id="223390"/>
    <lineage>
        <taxon>Bacteria</taxon>
        <taxon>Pseudomonadati</taxon>
        <taxon>Pseudomonadota</taxon>
        <taxon>Alphaproteobacteria</taxon>
        <taxon>Hyphomicrobiales</taxon>
        <taxon>Xanthobacteraceae</taxon>
        <taxon>Ancylobacter</taxon>
    </lineage>
</organism>
<dbReference type="KEGG" id="apol:K9D25_14615"/>